<reference evidence="3" key="1">
    <citation type="submission" date="2017-03" db="EMBL/GenBank/DDBJ databases">
        <title>Phytopthora megakarya and P. palmivora, two closely related causual agents of cacao black pod achieved similar genome size and gene model numbers by different mechanisms.</title>
        <authorList>
            <person name="Ali S."/>
            <person name="Shao J."/>
            <person name="Larry D.J."/>
            <person name="Kronmiller B."/>
            <person name="Shen D."/>
            <person name="Strem M.D."/>
            <person name="Melnick R.L."/>
            <person name="Guiltinan M.J."/>
            <person name="Tyler B.M."/>
            <person name="Meinhardt L.W."/>
            <person name="Bailey B.A."/>
        </authorList>
    </citation>
    <scope>NUCLEOTIDE SEQUENCE [LARGE SCALE GENOMIC DNA]</scope>
    <source>
        <strain evidence="3">zdho120</strain>
    </source>
</reference>
<feature type="region of interest" description="Disordered" evidence="1">
    <location>
        <begin position="593"/>
        <end position="615"/>
    </location>
</feature>
<dbReference type="InterPro" id="IPR016024">
    <property type="entry name" value="ARM-type_fold"/>
</dbReference>
<dbReference type="Proteomes" id="UP000198211">
    <property type="component" value="Unassembled WGS sequence"/>
</dbReference>
<gene>
    <name evidence="2" type="ORF">PHMEG_0002904</name>
</gene>
<dbReference type="SUPFAM" id="SSF48371">
    <property type="entry name" value="ARM repeat"/>
    <property type="match status" value="1"/>
</dbReference>
<dbReference type="AlphaFoldDB" id="A0A225WXW4"/>
<name>A0A225WXW4_9STRA</name>
<evidence type="ECO:0000256" key="1">
    <source>
        <dbReference type="SAM" id="MobiDB-lite"/>
    </source>
</evidence>
<dbReference type="EMBL" id="NBNE01000139">
    <property type="protein sequence ID" value="OWZ22413.1"/>
    <property type="molecule type" value="Genomic_DNA"/>
</dbReference>
<dbReference type="OrthoDB" id="6417021at2759"/>
<evidence type="ECO:0000313" key="2">
    <source>
        <dbReference type="EMBL" id="OWZ22413.1"/>
    </source>
</evidence>
<protein>
    <submittedName>
        <fullName evidence="2">Uncharacterized protein</fullName>
    </submittedName>
</protein>
<organism evidence="2 3">
    <name type="scientific">Phytophthora megakarya</name>
    <dbReference type="NCBI Taxonomy" id="4795"/>
    <lineage>
        <taxon>Eukaryota</taxon>
        <taxon>Sar</taxon>
        <taxon>Stramenopiles</taxon>
        <taxon>Oomycota</taxon>
        <taxon>Peronosporomycetes</taxon>
        <taxon>Peronosporales</taxon>
        <taxon>Peronosporaceae</taxon>
        <taxon>Phytophthora</taxon>
    </lineage>
</organism>
<dbReference type="PANTHER" id="PTHR14873">
    <property type="entry name" value="OS06G0694100 PROTEIN"/>
    <property type="match status" value="1"/>
</dbReference>
<dbReference type="STRING" id="4795.A0A225WXW4"/>
<accession>A0A225WXW4</accession>
<comment type="caution">
    <text evidence="2">The sequence shown here is derived from an EMBL/GenBank/DDBJ whole genome shotgun (WGS) entry which is preliminary data.</text>
</comment>
<keyword evidence="3" id="KW-1185">Reference proteome</keyword>
<evidence type="ECO:0000313" key="3">
    <source>
        <dbReference type="Proteomes" id="UP000198211"/>
    </source>
</evidence>
<dbReference type="PANTHER" id="PTHR14873:SF1">
    <property type="entry name" value="OS06G0694100 PROTEIN"/>
    <property type="match status" value="1"/>
</dbReference>
<sequence length="615" mass="67180">MDVDQVLAALDVEALRATLLATSAATSTTDEVQTVQRLADALALAADHELEPQMRDVLRVVKSLSRLVTTCVAATAAGGAVLAALDDKLLPMLRVLRTVVMRSSDREEDEKQLRKWLPFVLTACSFVNGAELPGADLMKSVVLADEVLDEAVALAKAGDRPSLMAKYVAQVVALCSQDVAKSEWVAIASVHKRILWHVVQQVSFPHLGGDLLGRLLALTFPLVDELTDATQLIGARLLRHIIANVTPTELRWYSDILLEVLHTAIVTRKADTLGVLLDCLVESLDKLSPPGEVKHYDRFTPRLLSDTSLCSDVAVRVVFVRHVRALVVLQGAPHSLNVIRYLQPLLKVLLAGFESVNVAFLVTTLETLQATVLAAWPRIAPHTERILVGVLRAVAFCELFDEGAEFTPSPKGKEQILGLCEDVLDQLYQVNAGNSIVSDMLKVVSSQTPKLAPNEKINGNGAPKRKDKYEERWKRPYEIVATVLDKKAEESSSSTLDLAQVLDSYPTAPATPDSFEPKDVIAFKTLSLCLETWQPVVSEWKCGQVQSVDAPGASIKLSTWTLEANGNSVDFCETPNGEQLDVQTNEISEVRILSGPSYRPLGQTAPYPNPDEQEN</sequence>
<proteinExistence type="predicted"/>